<gene>
    <name evidence="1" type="primary">ORF83036</name>
</gene>
<evidence type="ECO:0000313" key="1">
    <source>
        <dbReference type="EMBL" id="CEK72570.1"/>
    </source>
</evidence>
<protein>
    <submittedName>
        <fullName evidence="1">Uncharacterized protein</fullName>
    </submittedName>
</protein>
<accession>A0A0B6ZXU3</accession>
<sequence length="84" mass="9514">MSFDKKNHLVYIIVNYRDTIIDKLEIGRSNNVATNHMKCSKNCQPLSLPHDLPSVRAAYSCNAVYNPLVNSCVHCEHIQSRLGN</sequence>
<organism evidence="1">
    <name type="scientific">Arion vulgaris</name>
    <dbReference type="NCBI Taxonomy" id="1028688"/>
    <lineage>
        <taxon>Eukaryota</taxon>
        <taxon>Metazoa</taxon>
        <taxon>Spiralia</taxon>
        <taxon>Lophotrochozoa</taxon>
        <taxon>Mollusca</taxon>
        <taxon>Gastropoda</taxon>
        <taxon>Heterobranchia</taxon>
        <taxon>Euthyneura</taxon>
        <taxon>Panpulmonata</taxon>
        <taxon>Eupulmonata</taxon>
        <taxon>Stylommatophora</taxon>
        <taxon>Helicina</taxon>
        <taxon>Arionoidea</taxon>
        <taxon>Arionidae</taxon>
        <taxon>Arion</taxon>
    </lineage>
</organism>
<dbReference type="EMBL" id="HACG01025705">
    <property type="protein sequence ID" value="CEK72570.1"/>
    <property type="molecule type" value="Transcribed_RNA"/>
</dbReference>
<proteinExistence type="predicted"/>
<name>A0A0B6ZXU3_9EUPU</name>
<reference evidence="1" key="1">
    <citation type="submission" date="2014-12" db="EMBL/GenBank/DDBJ databases">
        <title>Insight into the proteome of Arion vulgaris.</title>
        <authorList>
            <person name="Aradska J."/>
            <person name="Bulat T."/>
            <person name="Smidak R."/>
            <person name="Sarate P."/>
            <person name="Gangsoo J."/>
            <person name="Sialana F."/>
            <person name="Bilban M."/>
            <person name="Lubec G."/>
        </authorList>
    </citation>
    <scope>NUCLEOTIDE SEQUENCE</scope>
    <source>
        <tissue evidence="1">Skin</tissue>
    </source>
</reference>
<dbReference type="AlphaFoldDB" id="A0A0B6ZXU3"/>